<keyword evidence="5" id="KW-1185">Reference proteome</keyword>
<feature type="compositionally biased region" description="Polar residues" evidence="1">
    <location>
        <begin position="320"/>
        <end position="361"/>
    </location>
</feature>
<dbReference type="EMBL" id="JAUZQC010000007">
    <property type="protein sequence ID" value="KAK5868449.1"/>
    <property type="molecule type" value="Genomic_DNA"/>
</dbReference>
<name>A0AAN7XWS6_ELEMC</name>
<keyword evidence="3" id="KW-0732">Signal</keyword>
<feature type="compositionally biased region" description="Polar residues" evidence="1">
    <location>
        <begin position="369"/>
        <end position="383"/>
    </location>
</feature>
<dbReference type="PROSITE" id="PS51257">
    <property type="entry name" value="PROKAR_LIPOPROTEIN"/>
    <property type="match status" value="1"/>
</dbReference>
<accession>A0AAN7XWS6</accession>
<evidence type="ECO:0000256" key="3">
    <source>
        <dbReference type="SAM" id="SignalP"/>
    </source>
</evidence>
<feature type="chain" id="PRO_5042820785" description="Tumor protein p53-inducible protein 13" evidence="3">
    <location>
        <begin position="24"/>
        <end position="631"/>
    </location>
</feature>
<comment type="caution">
    <text evidence="4">The sequence shown here is derived from an EMBL/GenBank/DDBJ whole genome shotgun (WGS) entry which is preliminary data.</text>
</comment>
<evidence type="ECO:0008006" key="6">
    <source>
        <dbReference type="Google" id="ProtNLM"/>
    </source>
</evidence>
<feature type="signal peptide" evidence="3">
    <location>
        <begin position="1"/>
        <end position="23"/>
    </location>
</feature>
<dbReference type="PANTHER" id="PTHR34179:SF1">
    <property type="entry name" value="TUMOR PROTEIN P53-INDUCIBLE PROTEIN 13"/>
    <property type="match status" value="1"/>
</dbReference>
<evidence type="ECO:0000256" key="2">
    <source>
        <dbReference type="SAM" id="Phobius"/>
    </source>
</evidence>
<dbReference type="AlphaFoldDB" id="A0AAN7XWS6"/>
<feature type="region of interest" description="Disordered" evidence="1">
    <location>
        <begin position="299"/>
        <end position="467"/>
    </location>
</feature>
<protein>
    <recommendedName>
        <fullName evidence="6">Tumor protein p53-inducible protein 13</fullName>
    </recommendedName>
</protein>
<keyword evidence="2" id="KW-0812">Transmembrane</keyword>
<keyword evidence="2" id="KW-1133">Transmembrane helix</keyword>
<reference evidence="4 5" key="2">
    <citation type="journal article" date="2023" name="Mol. Biol. Evol.">
        <title>Genomics of Secondarily Temperate Adaptation in the Only Non-Antarctic Icefish.</title>
        <authorList>
            <person name="Rivera-Colon A.G."/>
            <person name="Rayamajhi N."/>
            <person name="Minhas B.F."/>
            <person name="Madrigal G."/>
            <person name="Bilyk K.T."/>
            <person name="Yoon V."/>
            <person name="Hune M."/>
            <person name="Gregory S."/>
            <person name="Cheng C.H.C."/>
            <person name="Catchen J.M."/>
        </authorList>
    </citation>
    <scope>NUCLEOTIDE SEQUENCE [LARGE SCALE GENOMIC DNA]</scope>
    <source>
        <strain evidence="4">JMC-PN-2008</strain>
    </source>
</reference>
<organism evidence="4 5">
    <name type="scientific">Eleginops maclovinus</name>
    <name type="common">Patagonian blennie</name>
    <name type="synonym">Eleginus maclovinus</name>
    <dbReference type="NCBI Taxonomy" id="56733"/>
    <lineage>
        <taxon>Eukaryota</taxon>
        <taxon>Metazoa</taxon>
        <taxon>Chordata</taxon>
        <taxon>Craniata</taxon>
        <taxon>Vertebrata</taxon>
        <taxon>Euteleostomi</taxon>
        <taxon>Actinopterygii</taxon>
        <taxon>Neopterygii</taxon>
        <taxon>Teleostei</taxon>
        <taxon>Neoteleostei</taxon>
        <taxon>Acanthomorphata</taxon>
        <taxon>Eupercaria</taxon>
        <taxon>Perciformes</taxon>
        <taxon>Notothenioidei</taxon>
        <taxon>Eleginopidae</taxon>
        <taxon>Eleginops</taxon>
    </lineage>
</organism>
<gene>
    <name evidence="4" type="ORF">PBY51_009463</name>
</gene>
<sequence>MPSRTTCLPLIVTLLAALWLSLGGCGVSGPPECDNGKLSLEMDLSGYAVFWNGPESIWPESTQRLPSIDTVYDPEVFIVYTGDGVIQLHLTRFLFTAASHEICMDTPIFYNHTIPNSGAYRPVRAESGEYLYCPPQRWLNNLHHGATVLLYHPCSPLRERLLLSVLARSCLPDSIMTSHPQLNKHRPIALVSWGHTLELSTAASSDICDWLETTASTRNTFGGVSQSWKYNLLLTRSAEQHRQQRALPGEHSAKLKESVKRCCEQTISSLLSGAMETQLESSMKKKGLKLIKEEGKRRQIRDANKGNLDNVEDENERGYTKQNNTNRTSISRTRDIQNYNNTLGPSAGNNEAQSEVQNTKHGLTPSPLLGSNMSETSLRSDSSGLRAPETLQTAAQQTSTTHTDPRNPNPSAGLVVIAEGANSEHNNTVRPEAQDISSKHEGTAKHRDKNSIKHSLKQNKMGRDDTMKDNEALDIKERELEHKHSHSHHTSEKSGSDSVSKSKSPNPQTVSYLPNDCDSCKAGEHCECSEGSGATAVNFGLPRTPRTEEAVWAAAALGFLLILLTLSVLHTRLYRHWTTTPSLYWHDPQRDYDSVADVIRRRLRIANRRRKRSRRQECVLLPSSSSSDDHP</sequence>
<dbReference type="Proteomes" id="UP001346869">
    <property type="component" value="Unassembled WGS sequence"/>
</dbReference>
<evidence type="ECO:0000313" key="4">
    <source>
        <dbReference type="EMBL" id="KAK5868449.1"/>
    </source>
</evidence>
<evidence type="ECO:0000256" key="1">
    <source>
        <dbReference type="SAM" id="MobiDB-lite"/>
    </source>
</evidence>
<dbReference type="PANTHER" id="PTHR34179">
    <property type="entry name" value="TUMOR PROTEIN P53-INDUCIBLE PROTEIN 13"/>
    <property type="match status" value="1"/>
</dbReference>
<feature type="compositionally biased region" description="Low complexity" evidence="1">
    <location>
        <begin position="390"/>
        <end position="402"/>
    </location>
</feature>
<evidence type="ECO:0000313" key="5">
    <source>
        <dbReference type="Proteomes" id="UP001346869"/>
    </source>
</evidence>
<proteinExistence type="predicted"/>
<feature type="region of interest" description="Disordered" evidence="1">
    <location>
        <begin position="480"/>
        <end position="512"/>
    </location>
</feature>
<keyword evidence="2" id="KW-0472">Membrane</keyword>
<dbReference type="InterPro" id="IPR021454">
    <property type="entry name" value="DUF3105"/>
</dbReference>
<dbReference type="Pfam" id="PF11303">
    <property type="entry name" value="DUF3105"/>
    <property type="match status" value="1"/>
</dbReference>
<reference evidence="4 5" key="1">
    <citation type="journal article" date="2023" name="Genes (Basel)">
        <title>Chromosome-Level Genome Assembly and Circadian Gene Repertoire of the Patagonia Blennie Eleginops maclovinus-The Closest Ancestral Proxy of Antarctic Cryonotothenioids.</title>
        <authorList>
            <person name="Cheng C.C."/>
            <person name="Rivera-Colon A.G."/>
            <person name="Minhas B.F."/>
            <person name="Wilson L."/>
            <person name="Rayamajhi N."/>
            <person name="Vargas-Chacoff L."/>
            <person name="Catchen J.M."/>
        </authorList>
    </citation>
    <scope>NUCLEOTIDE SEQUENCE [LARGE SCALE GENOMIC DNA]</scope>
    <source>
        <strain evidence="4">JMC-PN-2008</strain>
    </source>
</reference>
<feature type="compositionally biased region" description="Basic and acidic residues" evidence="1">
    <location>
        <begin position="437"/>
        <end position="451"/>
    </location>
</feature>
<feature type="transmembrane region" description="Helical" evidence="2">
    <location>
        <begin position="550"/>
        <end position="569"/>
    </location>
</feature>
<dbReference type="GO" id="GO:0005737">
    <property type="term" value="C:cytoplasm"/>
    <property type="evidence" value="ECO:0007669"/>
    <property type="project" value="TreeGrafter"/>
</dbReference>